<dbReference type="InterPro" id="IPR001763">
    <property type="entry name" value="Rhodanese-like_dom"/>
</dbReference>
<dbReference type="PROSITE" id="PS50206">
    <property type="entry name" value="RHODANESE_3"/>
    <property type="match status" value="1"/>
</dbReference>
<protein>
    <submittedName>
        <fullName evidence="2">Rhodanese-related sulfurtransferase</fullName>
    </submittedName>
</protein>
<dbReference type="EMBL" id="FQVB01000004">
    <property type="protein sequence ID" value="SHE46088.1"/>
    <property type="molecule type" value="Genomic_DNA"/>
</dbReference>
<dbReference type="PROSITE" id="PS00380">
    <property type="entry name" value="RHODANESE_1"/>
    <property type="match status" value="1"/>
</dbReference>
<organism evidence="2 3">
    <name type="scientific">Desulfacinum infernum DSM 9756</name>
    <dbReference type="NCBI Taxonomy" id="1121391"/>
    <lineage>
        <taxon>Bacteria</taxon>
        <taxon>Pseudomonadati</taxon>
        <taxon>Thermodesulfobacteriota</taxon>
        <taxon>Syntrophobacteria</taxon>
        <taxon>Syntrophobacterales</taxon>
        <taxon>Syntrophobacteraceae</taxon>
        <taxon>Desulfacinum</taxon>
    </lineage>
</organism>
<dbReference type="CDD" id="cd01045">
    <property type="entry name" value="Ferritin_like_AB"/>
    <property type="match status" value="1"/>
</dbReference>
<dbReference type="Gene3D" id="1.20.1260.10">
    <property type="match status" value="1"/>
</dbReference>
<dbReference type="CDD" id="cd00158">
    <property type="entry name" value="RHOD"/>
    <property type="match status" value="1"/>
</dbReference>
<dbReference type="GO" id="GO:0004792">
    <property type="term" value="F:thiosulfate-cyanide sulfurtransferase activity"/>
    <property type="evidence" value="ECO:0007669"/>
    <property type="project" value="InterPro"/>
</dbReference>
<dbReference type="Pfam" id="PF00581">
    <property type="entry name" value="Rhodanese"/>
    <property type="match status" value="1"/>
</dbReference>
<dbReference type="STRING" id="1121391.SAMN02745206_00334"/>
<evidence type="ECO:0000313" key="2">
    <source>
        <dbReference type="EMBL" id="SHE46088.1"/>
    </source>
</evidence>
<dbReference type="SMART" id="SM00450">
    <property type="entry name" value="RHOD"/>
    <property type="match status" value="1"/>
</dbReference>
<sequence>MADQRKSQRIRSLFIDELDDYRRTHKEKDYVLIDVREPAEYEAGHIPGARLLPLSVLEAHLAELDPQRDLLFYCASGGRSQAAALLAADAHPDAKALINLVGGYYAWSGKELLDFPRVKIFQDVTDPRRALQQAMDLEKGAWLFYAHAQQLLGDSPMAEAARSLQDLERHHAHVLYRILSRHYPEEPLAPFDELFDSLEGALLESGAHPADELARLRTLPYNDCTAFGELALNIEYAAWDLYRNAAALPVSDLVREIFLELAQQEKAHVRVIAKTFAKCLS</sequence>
<dbReference type="OrthoDB" id="285281at2"/>
<dbReference type="PANTHER" id="PTHR43031:SF1">
    <property type="entry name" value="PYRIDINE NUCLEOTIDE-DISULPHIDE OXIDOREDUCTASE"/>
    <property type="match status" value="1"/>
</dbReference>
<dbReference type="RefSeq" id="WP_073036339.1">
    <property type="nucleotide sequence ID" value="NZ_FQVB01000004.1"/>
</dbReference>
<dbReference type="SUPFAM" id="SSF52821">
    <property type="entry name" value="Rhodanese/Cell cycle control phosphatase"/>
    <property type="match status" value="1"/>
</dbReference>
<dbReference type="InterPro" id="IPR036873">
    <property type="entry name" value="Rhodanese-like_dom_sf"/>
</dbReference>
<dbReference type="Proteomes" id="UP000184076">
    <property type="component" value="Unassembled WGS sequence"/>
</dbReference>
<dbReference type="Gene3D" id="3.40.250.10">
    <property type="entry name" value="Rhodanese-like domain"/>
    <property type="match status" value="1"/>
</dbReference>
<keyword evidence="2" id="KW-0808">Transferase</keyword>
<dbReference type="PANTHER" id="PTHR43031">
    <property type="entry name" value="FAD-DEPENDENT OXIDOREDUCTASE"/>
    <property type="match status" value="1"/>
</dbReference>
<dbReference type="InterPro" id="IPR009078">
    <property type="entry name" value="Ferritin-like_SF"/>
</dbReference>
<keyword evidence="3" id="KW-1185">Reference proteome</keyword>
<proteinExistence type="predicted"/>
<feature type="domain" description="Rhodanese" evidence="1">
    <location>
        <begin position="26"/>
        <end position="116"/>
    </location>
</feature>
<dbReference type="AlphaFoldDB" id="A0A1M4TNT6"/>
<reference evidence="3" key="1">
    <citation type="submission" date="2016-11" db="EMBL/GenBank/DDBJ databases">
        <authorList>
            <person name="Varghese N."/>
            <person name="Submissions S."/>
        </authorList>
    </citation>
    <scope>NUCLEOTIDE SEQUENCE [LARGE SCALE GENOMIC DNA]</scope>
    <source>
        <strain evidence="3">DSM 9756</strain>
    </source>
</reference>
<evidence type="ECO:0000259" key="1">
    <source>
        <dbReference type="PROSITE" id="PS50206"/>
    </source>
</evidence>
<accession>A0A1M4TNT6</accession>
<name>A0A1M4TNT6_9BACT</name>
<gene>
    <name evidence="2" type="ORF">SAMN02745206_00334</name>
</gene>
<evidence type="ECO:0000313" key="3">
    <source>
        <dbReference type="Proteomes" id="UP000184076"/>
    </source>
</evidence>
<dbReference type="InterPro" id="IPR001307">
    <property type="entry name" value="Thiosulphate_STrfase_CS"/>
</dbReference>
<dbReference type="InterPro" id="IPR012347">
    <property type="entry name" value="Ferritin-like"/>
</dbReference>
<dbReference type="InterPro" id="IPR050229">
    <property type="entry name" value="GlpE_sulfurtransferase"/>
</dbReference>
<dbReference type="SUPFAM" id="SSF47240">
    <property type="entry name" value="Ferritin-like"/>
    <property type="match status" value="1"/>
</dbReference>